<proteinExistence type="predicted"/>
<reference evidence="1 2" key="1">
    <citation type="journal article" date="2013" name="Curr. Biol.">
        <title>The Genome of the Foraminiferan Reticulomyxa filosa.</title>
        <authorList>
            <person name="Glockner G."/>
            <person name="Hulsmann N."/>
            <person name="Schleicher M."/>
            <person name="Noegel A.A."/>
            <person name="Eichinger L."/>
            <person name="Gallinger C."/>
            <person name="Pawlowski J."/>
            <person name="Sierra R."/>
            <person name="Euteneuer U."/>
            <person name="Pillet L."/>
            <person name="Moustafa A."/>
            <person name="Platzer M."/>
            <person name="Groth M."/>
            <person name="Szafranski K."/>
            <person name="Schliwa M."/>
        </authorList>
    </citation>
    <scope>NUCLEOTIDE SEQUENCE [LARGE SCALE GENOMIC DNA]</scope>
</reference>
<comment type="caution">
    <text evidence="1">The sequence shown here is derived from an EMBL/GenBank/DDBJ whole genome shotgun (WGS) entry which is preliminary data.</text>
</comment>
<dbReference type="AlphaFoldDB" id="X6MUU3"/>
<dbReference type="EMBL" id="ASPP01016730">
    <property type="protein sequence ID" value="ETO17396.1"/>
    <property type="molecule type" value="Genomic_DNA"/>
</dbReference>
<gene>
    <name evidence="1" type="ORF">RFI_19926</name>
</gene>
<organism evidence="1 2">
    <name type="scientific">Reticulomyxa filosa</name>
    <dbReference type="NCBI Taxonomy" id="46433"/>
    <lineage>
        <taxon>Eukaryota</taxon>
        <taxon>Sar</taxon>
        <taxon>Rhizaria</taxon>
        <taxon>Retaria</taxon>
        <taxon>Foraminifera</taxon>
        <taxon>Monothalamids</taxon>
        <taxon>Reticulomyxidae</taxon>
        <taxon>Reticulomyxa</taxon>
    </lineage>
</organism>
<protein>
    <submittedName>
        <fullName evidence="1">Uncharacterized protein</fullName>
    </submittedName>
</protein>
<evidence type="ECO:0000313" key="2">
    <source>
        <dbReference type="Proteomes" id="UP000023152"/>
    </source>
</evidence>
<dbReference type="Proteomes" id="UP000023152">
    <property type="component" value="Unassembled WGS sequence"/>
</dbReference>
<sequence length="158" mass="18616">MLTIVCKMTMMTMIVGGGGEWLIMKQLRHQQEILLKKCAQLYPNGSDTFGRKANTCHSTTGAPPRNVFSFHECSFFFFFFFFSLSKLSALQKTFFLFCFVLAFENTKILETYAYVHASLLKWKKQKQTNKQTNTPQKERSPMCLSWWSQTKRKKIWHR</sequence>
<name>X6MUU3_RETFI</name>
<keyword evidence="2" id="KW-1185">Reference proteome</keyword>
<accession>X6MUU3</accession>
<evidence type="ECO:0000313" key="1">
    <source>
        <dbReference type="EMBL" id="ETO17396.1"/>
    </source>
</evidence>